<dbReference type="RefSeq" id="WP_175370387.1">
    <property type="nucleotide sequence ID" value="NZ_JABWCS010000192.1"/>
</dbReference>
<accession>A0A850EEQ9</accession>
<evidence type="ECO:0000256" key="2">
    <source>
        <dbReference type="ARBA" id="ARBA00023315"/>
    </source>
</evidence>
<dbReference type="GO" id="GO:0003841">
    <property type="term" value="F:1-acylglycerol-3-phosphate O-acyltransferase activity"/>
    <property type="evidence" value="ECO:0007669"/>
    <property type="project" value="TreeGrafter"/>
</dbReference>
<dbReference type="InterPro" id="IPR002123">
    <property type="entry name" value="Plipid/glycerol_acylTrfase"/>
</dbReference>
<organism evidence="4 5">
    <name type="scientific">Paenibacillus agri</name>
    <dbReference type="NCBI Taxonomy" id="2744309"/>
    <lineage>
        <taxon>Bacteria</taxon>
        <taxon>Bacillati</taxon>
        <taxon>Bacillota</taxon>
        <taxon>Bacilli</taxon>
        <taxon>Bacillales</taxon>
        <taxon>Paenibacillaceae</taxon>
        <taxon>Paenibacillus</taxon>
    </lineage>
</organism>
<keyword evidence="5" id="KW-1185">Reference proteome</keyword>
<dbReference type="Pfam" id="PF01553">
    <property type="entry name" value="Acyltransferase"/>
    <property type="match status" value="1"/>
</dbReference>
<gene>
    <name evidence="4" type="ORF">HPT30_05265</name>
</gene>
<name>A0A850EEQ9_9BACL</name>
<dbReference type="AlphaFoldDB" id="A0A850EEQ9"/>
<dbReference type="PANTHER" id="PTHR10434">
    <property type="entry name" value="1-ACYL-SN-GLYCEROL-3-PHOSPHATE ACYLTRANSFERASE"/>
    <property type="match status" value="1"/>
</dbReference>
<keyword evidence="2 4" id="KW-0012">Acyltransferase</keyword>
<comment type="caution">
    <text evidence="4">The sequence shown here is derived from an EMBL/GenBank/DDBJ whole genome shotgun (WGS) entry which is preliminary data.</text>
</comment>
<feature type="domain" description="Phospholipid/glycerol acyltransferase" evidence="3">
    <location>
        <begin position="46"/>
        <end position="163"/>
    </location>
</feature>
<reference evidence="4" key="1">
    <citation type="submission" date="2020-06" db="EMBL/GenBank/DDBJ databases">
        <title>Paenibacillus sp. nov., isolated from soil.</title>
        <authorList>
            <person name="Seo Y.L."/>
        </authorList>
    </citation>
    <scope>NUCLEOTIDE SEQUENCE [LARGE SCALE GENOMIC DNA]</scope>
    <source>
        <strain evidence="4">JW14</strain>
    </source>
</reference>
<dbReference type="Proteomes" id="UP000564806">
    <property type="component" value="Unassembled WGS sequence"/>
</dbReference>
<evidence type="ECO:0000256" key="1">
    <source>
        <dbReference type="ARBA" id="ARBA00022679"/>
    </source>
</evidence>
<dbReference type="GO" id="GO:0005886">
    <property type="term" value="C:plasma membrane"/>
    <property type="evidence" value="ECO:0007669"/>
    <property type="project" value="TreeGrafter"/>
</dbReference>
<dbReference type="PANTHER" id="PTHR10434:SF11">
    <property type="entry name" value="1-ACYL-SN-GLYCEROL-3-PHOSPHATE ACYLTRANSFERASE"/>
    <property type="match status" value="1"/>
</dbReference>
<evidence type="ECO:0000313" key="5">
    <source>
        <dbReference type="Proteomes" id="UP000564806"/>
    </source>
</evidence>
<dbReference type="CDD" id="cd06551">
    <property type="entry name" value="LPLAT"/>
    <property type="match status" value="1"/>
</dbReference>
<dbReference type="SUPFAM" id="SSF69593">
    <property type="entry name" value="Glycerol-3-phosphate (1)-acyltransferase"/>
    <property type="match status" value="1"/>
</dbReference>
<evidence type="ECO:0000259" key="3">
    <source>
        <dbReference type="SMART" id="SM00563"/>
    </source>
</evidence>
<keyword evidence="1 4" id="KW-0808">Transferase</keyword>
<proteinExistence type="predicted"/>
<sequence>MLEATKHKRFDQLFYHYNALYLIRRHFRFFGSAGQLEPPGYDGKPLLYIMNHSSWWDGLLAYHAARMLTGGDHYFMMEEKQLRKYAFFRKLGAYSIDASRPGEISASMRYSAGLLQAGGRVWIYPEGEIRPLEQRPLMLKSGVGLLLRLCPEAVVVPVTLYHGLFQHSKPEATLLVGKPMHRSWKALHRDDIRDQLQVMLEGQLDAHRGMVQEQGGHVPELFAPLVKSRRSTNEWFDAVLGKRGKL</sequence>
<evidence type="ECO:0000313" key="4">
    <source>
        <dbReference type="EMBL" id="NUU59763.1"/>
    </source>
</evidence>
<protein>
    <submittedName>
        <fullName evidence="4">1-acyl-sn-glycerol-3-phosphate acyltransferase</fullName>
    </submittedName>
</protein>
<dbReference type="EMBL" id="JABWCS010000192">
    <property type="protein sequence ID" value="NUU59763.1"/>
    <property type="molecule type" value="Genomic_DNA"/>
</dbReference>
<dbReference type="SMART" id="SM00563">
    <property type="entry name" value="PlsC"/>
    <property type="match status" value="1"/>
</dbReference>
<dbReference type="GO" id="GO:0006654">
    <property type="term" value="P:phosphatidic acid biosynthetic process"/>
    <property type="evidence" value="ECO:0007669"/>
    <property type="project" value="TreeGrafter"/>
</dbReference>